<reference evidence="1" key="2">
    <citation type="journal article" date="2015" name="Data Brief">
        <title>Shoot transcriptome of the giant reed, Arundo donax.</title>
        <authorList>
            <person name="Barrero R.A."/>
            <person name="Guerrero F.D."/>
            <person name="Moolhuijzen P."/>
            <person name="Goolsby J.A."/>
            <person name="Tidwell J."/>
            <person name="Bellgard S.E."/>
            <person name="Bellgard M.I."/>
        </authorList>
    </citation>
    <scope>NUCLEOTIDE SEQUENCE</scope>
    <source>
        <tissue evidence="1">Shoot tissue taken approximately 20 cm above the soil surface</tissue>
    </source>
</reference>
<dbReference type="EMBL" id="GBRH01251942">
    <property type="protein sequence ID" value="JAD45953.1"/>
    <property type="molecule type" value="Transcribed_RNA"/>
</dbReference>
<proteinExistence type="predicted"/>
<organism evidence="1">
    <name type="scientific">Arundo donax</name>
    <name type="common">Giant reed</name>
    <name type="synonym">Donax arundinaceus</name>
    <dbReference type="NCBI Taxonomy" id="35708"/>
    <lineage>
        <taxon>Eukaryota</taxon>
        <taxon>Viridiplantae</taxon>
        <taxon>Streptophyta</taxon>
        <taxon>Embryophyta</taxon>
        <taxon>Tracheophyta</taxon>
        <taxon>Spermatophyta</taxon>
        <taxon>Magnoliopsida</taxon>
        <taxon>Liliopsida</taxon>
        <taxon>Poales</taxon>
        <taxon>Poaceae</taxon>
        <taxon>PACMAD clade</taxon>
        <taxon>Arundinoideae</taxon>
        <taxon>Arundineae</taxon>
        <taxon>Arundo</taxon>
    </lineage>
</organism>
<reference evidence="1" key="1">
    <citation type="submission" date="2014-09" db="EMBL/GenBank/DDBJ databases">
        <authorList>
            <person name="Magalhaes I.L.F."/>
            <person name="Oliveira U."/>
            <person name="Santos F.R."/>
            <person name="Vidigal T.H.D.A."/>
            <person name="Brescovit A.D."/>
            <person name="Santos A.J."/>
        </authorList>
    </citation>
    <scope>NUCLEOTIDE SEQUENCE</scope>
    <source>
        <tissue evidence="1">Shoot tissue taken approximately 20 cm above the soil surface</tissue>
    </source>
</reference>
<dbReference type="AlphaFoldDB" id="A0A0A9A7M3"/>
<name>A0A0A9A7M3_ARUDO</name>
<accession>A0A0A9A7M3</accession>
<sequence>MAPLCFLYKIPTMADYSD</sequence>
<protein>
    <submittedName>
        <fullName evidence="1">Uncharacterized protein</fullName>
    </submittedName>
</protein>
<evidence type="ECO:0000313" key="1">
    <source>
        <dbReference type="EMBL" id="JAD45953.1"/>
    </source>
</evidence>